<dbReference type="GO" id="GO:0005524">
    <property type="term" value="F:ATP binding"/>
    <property type="evidence" value="ECO:0007669"/>
    <property type="project" value="UniProtKB-UniRule"/>
</dbReference>
<dbReference type="InterPro" id="IPR029056">
    <property type="entry name" value="Ribokinase-like"/>
</dbReference>
<dbReference type="GO" id="GO:0019303">
    <property type="term" value="P:D-ribose catabolic process"/>
    <property type="evidence" value="ECO:0007669"/>
    <property type="project" value="UniProtKB-UniRule"/>
</dbReference>
<evidence type="ECO:0000256" key="2">
    <source>
        <dbReference type="ARBA" id="ARBA00012035"/>
    </source>
</evidence>
<dbReference type="STRING" id="28066.RF819_16500"/>
<dbReference type="GO" id="GO:0004747">
    <property type="term" value="F:ribokinase activity"/>
    <property type="evidence" value="ECO:0007669"/>
    <property type="project" value="UniProtKB-UniRule"/>
</dbReference>
<dbReference type="InterPro" id="IPR011877">
    <property type="entry name" value="Ribokinase"/>
</dbReference>
<keyword evidence="10 12" id="KW-0630">Potassium</keyword>
<feature type="binding site" evidence="12">
    <location>
        <begin position="224"/>
        <end position="229"/>
    </location>
    <ligand>
        <name>ATP</name>
        <dbReference type="ChEBI" id="CHEBI:30616"/>
    </ligand>
</feature>
<evidence type="ECO:0000313" key="14">
    <source>
        <dbReference type="EMBL" id="OOV08108.1"/>
    </source>
</evidence>
<dbReference type="EC" id="2.7.1.15" evidence="2 12"/>
<feature type="binding site" evidence="12">
    <location>
        <position position="295"/>
    </location>
    <ligand>
        <name>K(+)</name>
        <dbReference type="ChEBI" id="CHEBI:29103"/>
    </ligand>
</feature>
<comment type="subunit">
    <text evidence="12">Homodimer.</text>
</comment>
<evidence type="ECO:0000256" key="10">
    <source>
        <dbReference type="ARBA" id="ARBA00022958"/>
    </source>
</evidence>
<comment type="caution">
    <text evidence="12">Lacks conserved residue(s) required for the propagation of feature annotation.</text>
</comment>
<dbReference type="OrthoDB" id="9795789at2"/>
<dbReference type="SUPFAM" id="SSF53613">
    <property type="entry name" value="Ribokinase-like"/>
    <property type="match status" value="1"/>
</dbReference>
<evidence type="ECO:0000256" key="9">
    <source>
        <dbReference type="ARBA" id="ARBA00022842"/>
    </source>
</evidence>
<dbReference type="Gene3D" id="3.40.1190.20">
    <property type="match status" value="1"/>
</dbReference>
<feature type="binding site" evidence="12">
    <location>
        <position position="250"/>
    </location>
    <ligand>
        <name>K(+)</name>
        <dbReference type="ChEBI" id="CHEBI:29103"/>
    </ligand>
</feature>
<keyword evidence="12" id="KW-0963">Cytoplasm</keyword>
<comment type="caution">
    <text evidence="14">The sequence shown here is derived from an EMBL/GenBank/DDBJ whole genome shotgun (WGS) entry which is preliminary data.</text>
</comment>
<name>A0A1T1AVX6_RHOFE</name>
<comment type="catalytic activity">
    <reaction evidence="12">
        <text>D-ribose + ATP = D-ribose 5-phosphate + ADP + H(+)</text>
        <dbReference type="Rhea" id="RHEA:13697"/>
        <dbReference type="ChEBI" id="CHEBI:15378"/>
        <dbReference type="ChEBI" id="CHEBI:30616"/>
        <dbReference type="ChEBI" id="CHEBI:47013"/>
        <dbReference type="ChEBI" id="CHEBI:78346"/>
        <dbReference type="ChEBI" id="CHEBI:456216"/>
        <dbReference type="EC" id="2.7.1.15"/>
    </reaction>
</comment>
<dbReference type="HAMAP" id="MF_01987">
    <property type="entry name" value="Ribokinase"/>
    <property type="match status" value="1"/>
</dbReference>
<proteinExistence type="inferred from homology"/>
<feature type="binding site" evidence="12">
    <location>
        <begin position="15"/>
        <end position="17"/>
    </location>
    <ligand>
        <name>substrate</name>
    </ligand>
</feature>
<dbReference type="Proteomes" id="UP000190750">
    <property type="component" value="Unassembled WGS sequence"/>
</dbReference>
<feature type="active site" description="Proton acceptor" evidence="12">
    <location>
        <position position="256"/>
    </location>
</feature>
<feature type="binding site" evidence="12">
    <location>
        <position position="252"/>
    </location>
    <ligand>
        <name>K(+)</name>
        <dbReference type="ChEBI" id="CHEBI:29103"/>
    </ligand>
</feature>
<keyword evidence="5 12" id="KW-0479">Metal-binding</keyword>
<comment type="cofactor">
    <cofactor evidence="12">
        <name>Mg(2+)</name>
        <dbReference type="ChEBI" id="CHEBI:18420"/>
    </cofactor>
    <text evidence="12">Requires a divalent cation, most likely magnesium in vivo, as an electrophilic catalyst to aid phosphoryl group transfer. It is the chelate of the metal and the nucleotide that is the actual substrate.</text>
</comment>
<keyword evidence="9 12" id="KW-0460">Magnesium</keyword>
<dbReference type="InterPro" id="IPR002139">
    <property type="entry name" value="Ribo/fructo_kinase"/>
</dbReference>
<gene>
    <name evidence="12" type="primary">rbsK</name>
    <name evidence="14" type="ORF">RF819_16500</name>
</gene>
<evidence type="ECO:0000256" key="5">
    <source>
        <dbReference type="ARBA" id="ARBA00022723"/>
    </source>
</evidence>
<comment type="similarity">
    <text evidence="12">Belongs to the carbohydrate kinase PfkB family. Ribokinase subfamily.</text>
</comment>
<feature type="domain" description="Carbohydrate kinase PfkB" evidence="13">
    <location>
        <begin position="7"/>
        <end position="298"/>
    </location>
</feature>
<accession>A0A1T1AVX6</accession>
<dbReference type="GO" id="GO:0046872">
    <property type="term" value="F:metal ion binding"/>
    <property type="evidence" value="ECO:0007669"/>
    <property type="project" value="UniProtKB-KW"/>
</dbReference>
<evidence type="ECO:0000256" key="7">
    <source>
        <dbReference type="ARBA" id="ARBA00022777"/>
    </source>
</evidence>
<evidence type="ECO:0000256" key="8">
    <source>
        <dbReference type="ARBA" id="ARBA00022840"/>
    </source>
</evidence>
<comment type="function">
    <text evidence="12">Catalyzes the phosphorylation of ribose at O-5 in a reaction requiring ATP and magnesium. The resulting D-ribose-5-phosphate can then be used either for sythesis of nucleotides, histidine, and tryptophan, or as a component of the pentose phosphate pathway.</text>
</comment>
<feature type="binding site" evidence="12">
    <location>
        <position position="291"/>
    </location>
    <ligand>
        <name>K(+)</name>
        <dbReference type="ChEBI" id="CHEBI:29103"/>
    </ligand>
</feature>
<evidence type="ECO:0000256" key="3">
    <source>
        <dbReference type="ARBA" id="ARBA00016943"/>
    </source>
</evidence>
<comment type="subcellular location">
    <subcellularLocation>
        <location evidence="12">Cytoplasm</location>
    </subcellularLocation>
</comment>
<dbReference type="GO" id="GO:0005829">
    <property type="term" value="C:cytosol"/>
    <property type="evidence" value="ECO:0007669"/>
    <property type="project" value="TreeGrafter"/>
</dbReference>
<feature type="binding site" evidence="12">
    <location>
        <position position="286"/>
    </location>
    <ligand>
        <name>K(+)</name>
        <dbReference type="ChEBI" id="CHEBI:29103"/>
    </ligand>
</feature>
<dbReference type="Pfam" id="PF00294">
    <property type="entry name" value="PfkB"/>
    <property type="match status" value="1"/>
</dbReference>
<evidence type="ECO:0000256" key="1">
    <source>
        <dbReference type="ARBA" id="ARBA00005380"/>
    </source>
</evidence>
<dbReference type="PROSITE" id="PS00584">
    <property type="entry name" value="PFKB_KINASES_2"/>
    <property type="match status" value="1"/>
</dbReference>
<evidence type="ECO:0000313" key="15">
    <source>
        <dbReference type="Proteomes" id="UP000190750"/>
    </source>
</evidence>
<comment type="pathway">
    <text evidence="12">Carbohydrate metabolism; D-ribose degradation; D-ribose 5-phosphate from beta-D-ribopyranose: step 2/2.</text>
</comment>
<organism evidence="14 15">
    <name type="scientific">Rhodoferax fermentans</name>
    <dbReference type="NCBI Taxonomy" id="28066"/>
    <lineage>
        <taxon>Bacteria</taxon>
        <taxon>Pseudomonadati</taxon>
        <taxon>Pseudomonadota</taxon>
        <taxon>Betaproteobacteria</taxon>
        <taxon>Burkholderiales</taxon>
        <taxon>Comamonadaceae</taxon>
        <taxon>Rhodoferax</taxon>
    </lineage>
</organism>
<dbReference type="CDD" id="cd01174">
    <property type="entry name" value="ribokinase"/>
    <property type="match status" value="1"/>
</dbReference>
<dbReference type="PANTHER" id="PTHR10584">
    <property type="entry name" value="SUGAR KINASE"/>
    <property type="match status" value="1"/>
</dbReference>
<protein>
    <recommendedName>
        <fullName evidence="3 12">Ribokinase</fullName>
        <shortName evidence="12">RK</shortName>
        <ecNumber evidence="2 12">2.7.1.15</ecNumber>
    </recommendedName>
</protein>
<comment type="similarity">
    <text evidence="1">Belongs to the carbohydrate kinase pfkB family.</text>
</comment>
<feature type="binding site" evidence="12">
    <location>
        <begin position="43"/>
        <end position="47"/>
    </location>
    <ligand>
        <name>substrate</name>
    </ligand>
</feature>
<keyword evidence="7 12" id="KW-0418">Kinase</keyword>
<dbReference type="RefSeq" id="WP_078365975.1">
    <property type="nucleotide sequence ID" value="NZ_MTJN01000002.1"/>
</dbReference>
<dbReference type="UniPathway" id="UPA00916">
    <property type="reaction ID" value="UER00889"/>
</dbReference>
<feature type="binding site" evidence="12">
    <location>
        <position position="143"/>
    </location>
    <ligand>
        <name>substrate</name>
    </ligand>
</feature>
<reference evidence="14 15" key="1">
    <citation type="submission" date="2017-01" db="EMBL/GenBank/DDBJ databases">
        <title>Genome sequencing of Rhodoferax fermentans JCM 7819.</title>
        <authorList>
            <person name="Kim Y.J."/>
            <person name="Farh M.E.-A."/>
            <person name="Yang D.-C."/>
        </authorList>
    </citation>
    <scope>NUCLEOTIDE SEQUENCE [LARGE SCALE GENOMIC DNA]</scope>
    <source>
        <strain evidence="14 15">JCM 7819</strain>
    </source>
</reference>
<dbReference type="InterPro" id="IPR002173">
    <property type="entry name" value="Carboh/pur_kinase_PfkB_CS"/>
</dbReference>
<keyword evidence="15" id="KW-1185">Reference proteome</keyword>
<keyword evidence="6 12" id="KW-0547">Nucleotide-binding</keyword>
<feature type="binding site" evidence="12">
    <location>
        <position position="289"/>
    </location>
    <ligand>
        <name>K(+)</name>
        <dbReference type="ChEBI" id="CHEBI:29103"/>
    </ligand>
</feature>
<dbReference type="InterPro" id="IPR011611">
    <property type="entry name" value="PfkB_dom"/>
</dbReference>
<dbReference type="AlphaFoldDB" id="A0A1T1AVX6"/>
<comment type="activity regulation">
    <text evidence="12">Activated by a monovalent cation that binds near, but not in, the active site. The most likely occupant of the site in vivo is potassium. Ion binding induces a conformational change that may alter substrate affinity.</text>
</comment>
<feature type="binding site" evidence="12">
    <location>
        <position position="187"/>
    </location>
    <ligand>
        <name>ATP</name>
        <dbReference type="ChEBI" id="CHEBI:30616"/>
    </ligand>
</feature>
<sequence length="314" mass="32426">MTETPPKVVCLGSLNMDLVIAVPRAPAEGETVQGDSIRYVPGGKGANQAVSCARQGADVSMLGRVGPDHHGQVLSEALQQDGIAVHGVLVDPEVATGVAMVMVEASGLNRIVVIAGANGQVCLDEAQLAQELQDAQFLIMQFEVPMPQVLQAARVARSLGCQVVLNPSPAQTLPEALWPLVDVMIVNETEARFLTGLSPDTDPKVAAEVGRQLRSKGVSQAVVTLGALGAVATDAGGSTYHPAPQVKVVDTTAAGDTFLGAVTVALASQRSLSASVDMGIKASTLCVQTMGAQPSIPTLAQTQQNLSVPPWMSL</sequence>
<keyword evidence="11 12" id="KW-0119">Carbohydrate metabolism</keyword>
<dbReference type="NCBIfam" id="TIGR02152">
    <property type="entry name" value="D_ribokin_bact"/>
    <property type="match status" value="1"/>
</dbReference>
<evidence type="ECO:0000256" key="11">
    <source>
        <dbReference type="ARBA" id="ARBA00023277"/>
    </source>
</evidence>
<dbReference type="PROSITE" id="PS00583">
    <property type="entry name" value="PFKB_KINASES_1"/>
    <property type="match status" value="1"/>
</dbReference>
<feature type="binding site" evidence="12">
    <location>
        <position position="256"/>
    </location>
    <ligand>
        <name>substrate</name>
    </ligand>
</feature>
<evidence type="ECO:0000256" key="4">
    <source>
        <dbReference type="ARBA" id="ARBA00022679"/>
    </source>
</evidence>
<dbReference type="PRINTS" id="PR00990">
    <property type="entry name" value="RIBOKINASE"/>
</dbReference>
<dbReference type="EMBL" id="MTJN01000002">
    <property type="protein sequence ID" value="OOV08108.1"/>
    <property type="molecule type" value="Genomic_DNA"/>
</dbReference>
<evidence type="ECO:0000256" key="12">
    <source>
        <dbReference type="HAMAP-Rule" id="MF_01987"/>
    </source>
</evidence>
<keyword evidence="4 12" id="KW-0808">Transferase</keyword>
<keyword evidence="8 12" id="KW-0067">ATP-binding</keyword>
<feature type="binding site" evidence="12">
    <location>
        <begin position="255"/>
        <end position="256"/>
    </location>
    <ligand>
        <name>ATP</name>
        <dbReference type="ChEBI" id="CHEBI:30616"/>
    </ligand>
</feature>
<dbReference type="PANTHER" id="PTHR10584:SF166">
    <property type="entry name" value="RIBOKINASE"/>
    <property type="match status" value="1"/>
</dbReference>
<evidence type="ECO:0000259" key="13">
    <source>
        <dbReference type="Pfam" id="PF00294"/>
    </source>
</evidence>
<evidence type="ECO:0000256" key="6">
    <source>
        <dbReference type="ARBA" id="ARBA00022741"/>
    </source>
</evidence>